<name>A0A0D0GMA4_9SPHI</name>
<keyword evidence="2" id="KW-1185">Reference proteome</keyword>
<reference evidence="1 2" key="1">
    <citation type="submission" date="2015-01" db="EMBL/GenBank/DDBJ databases">
        <title>Draft genome sequence of Pedobacter sp. NL19 isolated from sludge of an effluent treatment pond in an abandoned uranium mine.</title>
        <authorList>
            <person name="Santos T."/>
            <person name="Caetano T."/>
            <person name="Covas C."/>
            <person name="Cruz A."/>
            <person name="Mendo S."/>
        </authorList>
    </citation>
    <scope>NUCLEOTIDE SEQUENCE [LARGE SCALE GENOMIC DNA]</scope>
    <source>
        <strain evidence="1 2">NL19</strain>
    </source>
</reference>
<dbReference type="Pfam" id="PF05766">
    <property type="entry name" value="NinG"/>
    <property type="match status" value="1"/>
</dbReference>
<evidence type="ECO:0000313" key="1">
    <source>
        <dbReference type="EMBL" id="KIO75586.1"/>
    </source>
</evidence>
<dbReference type="RefSeq" id="WP_041884637.1">
    <property type="nucleotide sequence ID" value="NZ_CP157278.1"/>
</dbReference>
<gene>
    <name evidence="1" type="ORF">TH53_19810</name>
</gene>
<dbReference type="InterPro" id="IPR008713">
    <property type="entry name" value="Phage_lambda_NinG"/>
</dbReference>
<sequence length="134" mass="15811">MSVYDKKSVPQLLQIAQKHFNAFIRARDMKDGYFICISCNKWKHPDKMQAGHYFSAGHHSYLRFNEDNVHGQCMACNCHLSGNLIKYRVNLLKKIGQDQLSILEDNMHMSQKWDRYELIEIIDKYKDLNKKGVM</sequence>
<organism evidence="1 2">
    <name type="scientific">Pedobacter lusitanus</name>
    <dbReference type="NCBI Taxonomy" id="1503925"/>
    <lineage>
        <taxon>Bacteria</taxon>
        <taxon>Pseudomonadati</taxon>
        <taxon>Bacteroidota</taxon>
        <taxon>Sphingobacteriia</taxon>
        <taxon>Sphingobacteriales</taxon>
        <taxon>Sphingobacteriaceae</taxon>
        <taxon>Pedobacter</taxon>
    </lineage>
</organism>
<dbReference type="EMBL" id="JXRA01000093">
    <property type="protein sequence ID" value="KIO75586.1"/>
    <property type="molecule type" value="Genomic_DNA"/>
</dbReference>
<comment type="caution">
    <text evidence="1">The sequence shown here is derived from an EMBL/GenBank/DDBJ whole genome shotgun (WGS) entry which is preliminary data.</text>
</comment>
<accession>A0A0D0GMA4</accession>
<dbReference type="Proteomes" id="UP000032049">
    <property type="component" value="Unassembled WGS sequence"/>
</dbReference>
<dbReference type="AlphaFoldDB" id="A0A0D0GMA4"/>
<evidence type="ECO:0008006" key="3">
    <source>
        <dbReference type="Google" id="ProtNLM"/>
    </source>
</evidence>
<protein>
    <recommendedName>
        <fullName evidence="3">NinG protein</fullName>
    </recommendedName>
</protein>
<evidence type="ECO:0000313" key="2">
    <source>
        <dbReference type="Proteomes" id="UP000032049"/>
    </source>
</evidence>
<proteinExistence type="predicted"/>
<dbReference type="OrthoDB" id="5741553at2"/>